<gene>
    <name evidence="2" type="ORF">L596_023244</name>
</gene>
<dbReference type="AlphaFoldDB" id="A0A4U5MD23"/>
<reference evidence="2 3" key="2">
    <citation type="journal article" date="2019" name="G3 (Bethesda)">
        <title>Hybrid Assembly of the Genome of the Entomopathogenic Nematode Steinernema carpocapsae Identifies the X-Chromosome.</title>
        <authorList>
            <person name="Serra L."/>
            <person name="Macchietto M."/>
            <person name="Macias-Munoz A."/>
            <person name="McGill C.J."/>
            <person name="Rodriguez I.M."/>
            <person name="Rodriguez B."/>
            <person name="Murad R."/>
            <person name="Mortazavi A."/>
        </authorList>
    </citation>
    <scope>NUCLEOTIDE SEQUENCE [LARGE SCALE GENOMIC DNA]</scope>
    <source>
        <strain evidence="2 3">ALL</strain>
    </source>
</reference>
<dbReference type="EMBL" id="AZBU02000008">
    <property type="protein sequence ID" value="TKR67029.1"/>
    <property type="molecule type" value="Genomic_DNA"/>
</dbReference>
<organism evidence="2 3">
    <name type="scientific">Steinernema carpocapsae</name>
    <name type="common">Entomopathogenic nematode</name>
    <dbReference type="NCBI Taxonomy" id="34508"/>
    <lineage>
        <taxon>Eukaryota</taxon>
        <taxon>Metazoa</taxon>
        <taxon>Ecdysozoa</taxon>
        <taxon>Nematoda</taxon>
        <taxon>Chromadorea</taxon>
        <taxon>Rhabditida</taxon>
        <taxon>Tylenchina</taxon>
        <taxon>Panagrolaimomorpha</taxon>
        <taxon>Strongyloidoidea</taxon>
        <taxon>Steinernematidae</taxon>
        <taxon>Steinernema</taxon>
    </lineage>
</organism>
<evidence type="ECO:0000256" key="1">
    <source>
        <dbReference type="SAM" id="SignalP"/>
    </source>
</evidence>
<accession>A0A4U5MD23</accession>
<reference evidence="2 3" key="1">
    <citation type="journal article" date="2015" name="Genome Biol.">
        <title>Comparative genomics of Steinernema reveals deeply conserved gene regulatory networks.</title>
        <authorList>
            <person name="Dillman A.R."/>
            <person name="Macchietto M."/>
            <person name="Porter C.F."/>
            <person name="Rogers A."/>
            <person name="Williams B."/>
            <person name="Antoshechkin I."/>
            <person name="Lee M.M."/>
            <person name="Goodwin Z."/>
            <person name="Lu X."/>
            <person name="Lewis E.E."/>
            <person name="Goodrich-Blair H."/>
            <person name="Stock S.P."/>
            <person name="Adams B.J."/>
            <person name="Sternberg P.W."/>
            <person name="Mortazavi A."/>
        </authorList>
    </citation>
    <scope>NUCLEOTIDE SEQUENCE [LARGE SCALE GENOMIC DNA]</scope>
    <source>
        <strain evidence="2 3">ALL</strain>
    </source>
</reference>
<feature type="chain" id="PRO_5020735007" description="SXP/RAL-2 family protein Ani s 5-like cation-binding domain-containing protein" evidence="1">
    <location>
        <begin position="18"/>
        <end position="427"/>
    </location>
</feature>
<evidence type="ECO:0000313" key="3">
    <source>
        <dbReference type="Proteomes" id="UP000298663"/>
    </source>
</evidence>
<dbReference type="Proteomes" id="UP000298663">
    <property type="component" value="Unassembled WGS sequence"/>
</dbReference>
<sequence length="427" mass="49977">MRSWSVALVALLAFATAAEVEVEVEHRRLPRSDLGKILDGVKGVGSLLGIKPDKILAKGSNLLSKLGDRPIIGKIVDHLANSKEDGEEDQKPEMISKKLKKTFPHYAEMDDDEWSELSEKERMKAMRRFPKLAKIHAEANDLKERVMRQTRAETERFSDLMRTLERLEPRLLEKAKRRRPEIEMTPAEKEEFQKWKRAEALAILGTDALTPEQLQWVDSLTWHDLRLLVNGKLEIPPSFLEAYNNVKDVKKPVKRDIFDDILKEAQDIEPRKSWPKEKARLTKEEREKREVAKTFERVVSQTKRDNMESEAENFPNEKIAKAAVEYLESFMDFPTKRMKREPWSKEKEERFKKWKRVKSLAIFRTDKLNVAQQQWVDGLQPQLFVDFIKGRLPIPDHVLRGEPKEGTKEWFDYMYKKLWGPGYKSGL</sequence>
<dbReference type="OrthoDB" id="10594318at2759"/>
<comment type="caution">
    <text evidence="2">The sequence shown here is derived from an EMBL/GenBank/DDBJ whole genome shotgun (WGS) entry which is preliminary data.</text>
</comment>
<keyword evidence="3" id="KW-1185">Reference proteome</keyword>
<keyword evidence="1" id="KW-0732">Signal</keyword>
<evidence type="ECO:0000313" key="2">
    <source>
        <dbReference type="EMBL" id="TKR67029.1"/>
    </source>
</evidence>
<name>A0A4U5MD23_STECR</name>
<protein>
    <recommendedName>
        <fullName evidence="4">SXP/RAL-2 family protein Ani s 5-like cation-binding domain-containing protein</fullName>
    </recommendedName>
</protein>
<proteinExistence type="predicted"/>
<evidence type="ECO:0008006" key="4">
    <source>
        <dbReference type="Google" id="ProtNLM"/>
    </source>
</evidence>
<feature type="signal peptide" evidence="1">
    <location>
        <begin position="1"/>
        <end position="17"/>
    </location>
</feature>